<protein>
    <submittedName>
        <fullName evidence="1">Uncharacterized protein</fullName>
    </submittedName>
</protein>
<comment type="caution">
    <text evidence="1">The sequence shown here is derived from an EMBL/GenBank/DDBJ whole genome shotgun (WGS) entry which is preliminary data.</text>
</comment>
<sequence>MRSSKARARLALAGAAAVLAGAAAVFGLVLANRPPDDWPEREAFCEQAAAMEVGAIGMEEPGAKAEALATLAATAPDELADEFEGILHANEHGDRSMIDEDQVRLVGEFIEENCGVNLPGTTA</sequence>
<name>A0ABW2D427_9ACTN</name>
<reference evidence="2" key="1">
    <citation type="journal article" date="2019" name="Int. J. Syst. Evol. Microbiol.">
        <title>The Global Catalogue of Microorganisms (GCM) 10K type strain sequencing project: providing services to taxonomists for standard genome sequencing and annotation.</title>
        <authorList>
            <consortium name="The Broad Institute Genomics Platform"/>
            <consortium name="The Broad Institute Genome Sequencing Center for Infectious Disease"/>
            <person name="Wu L."/>
            <person name="Ma J."/>
        </authorList>
    </citation>
    <scope>NUCLEOTIDE SEQUENCE [LARGE SCALE GENOMIC DNA]</scope>
    <source>
        <strain evidence="2">KACC 12634</strain>
    </source>
</reference>
<proteinExistence type="predicted"/>
<dbReference type="RefSeq" id="WP_382352748.1">
    <property type="nucleotide sequence ID" value="NZ_JBHMBP010000004.1"/>
</dbReference>
<evidence type="ECO:0000313" key="1">
    <source>
        <dbReference type="EMBL" id="MFC6955817.1"/>
    </source>
</evidence>
<dbReference type="Proteomes" id="UP001596470">
    <property type="component" value="Unassembled WGS sequence"/>
</dbReference>
<dbReference type="EMBL" id="JBHSYS010000001">
    <property type="protein sequence ID" value="MFC6955817.1"/>
    <property type="molecule type" value="Genomic_DNA"/>
</dbReference>
<accession>A0ABW2D427</accession>
<keyword evidence="2" id="KW-1185">Reference proteome</keyword>
<evidence type="ECO:0000313" key="2">
    <source>
        <dbReference type="Proteomes" id="UP001596470"/>
    </source>
</evidence>
<gene>
    <name evidence="1" type="ORF">ACFQS3_01270</name>
</gene>
<organism evidence="1 2">
    <name type="scientific">Glycomyces mayteni</name>
    <dbReference type="NCBI Taxonomy" id="543887"/>
    <lineage>
        <taxon>Bacteria</taxon>
        <taxon>Bacillati</taxon>
        <taxon>Actinomycetota</taxon>
        <taxon>Actinomycetes</taxon>
        <taxon>Glycomycetales</taxon>
        <taxon>Glycomycetaceae</taxon>
        <taxon>Glycomyces</taxon>
    </lineage>
</organism>